<dbReference type="InterPro" id="IPR018959">
    <property type="entry name" value="DUF1989"/>
</dbReference>
<dbReference type="PANTHER" id="PTHR31527:SF0">
    <property type="entry name" value="RE64534P"/>
    <property type="match status" value="1"/>
</dbReference>
<keyword evidence="3" id="KW-1185">Reference proteome</keyword>
<accession>A0A6G1L6Q4</accession>
<dbReference type="PANTHER" id="PTHR31527">
    <property type="entry name" value="RE64534P"/>
    <property type="match status" value="1"/>
</dbReference>
<dbReference type="EMBL" id="ML995843">
    <property type="protein sequence ID" value="KAF2768557.1"/>
    <property type="molecule type" value="Genomic_DNA"/>
</dbReference>
<organism evidence="2 3">
    <name type="scientific">Teratosphaeria nubilosa</name>
    <dbReference type="NCBI Taxonomy" id="161662"/>
    <lineage>
        <taxon>Eukaryota</taxon>
        <taxon>Fungi</taxon>
        <taxon>Dikarya</taxon>
        <taxon>Ascomycota</taxon>
        <taxon>Pezizomycotina</taxon>
        <taxon>Dothideomycetes</taxon>
        <taxon>Dothideomycetidae</taxon>
        <taxon>Mycosphaerellales</taxon>
        <taxon>Teratosphaeriaceae</taxon>
        <taxon>Teratosphaeria</taxon>
    </lineage>
</organism>
<feature type="domain" description="DUF1989" evidence="1">
    <location>
        <begin position="45"/>
        <end position="224"/>
    </location>
</feature>
<sequence length="300" mass="33113">MASADKLRPPPQPAYLPTPGSILNINKPLYDSIATAPRNQIQSFTLPPRSGRAWQVPAGHIVRISTPEGPQVGDLNIWNALNPRERFWAARTRQLHASHVSVYDRLWSCLPYLRPLVTIVGDSLGERKYGVEGVGEFGGRCHDLLGTRCDPYVNKMLTGDEYDYHCHSNLVRAVQAFGLTEFDVHDVLNVFQVTGLNEEGKYFMEASPAREGDCIEFFTEQPVLMALSTCPGGDLSTWGWGEGGVGEEGGKKSMRDVCRALKVEVFALEDQSVLEGWREPEIPKYGGRHGMVVPVGEGGC</sequence>
<dbReference type="OrthoDB" id="504708at2759"/>
<reference evidence="2" key="1">
    <citation type="journal article" date="2020" name="Stud. Mycol.">
        <title>101 Dothideomycetes genomes: a test case for predicting lifestyles and emergence of pathogens.</title>
        <authorList>
            <person name="Haridas S."/>
            <person name="Albert R."/>
            <person name="Binder M."/>
            <person name="Bloem J."/>
            <person name="Labutti K."/>
            <person name="Salamov A."/>
            <person name="Andreopoulos B."/>
            <person name="Baker S."/>
            <person name="Barry K."/>
            <person name="Bills G."/>
            <person name="Bluhm B."/>
            <person name="Cannon C."/>
            <person name="Castanera R."/>
            <person name="Culley D."/>
            <person name="Daum C."/>
            <person name="Ezra D."/>
            <person name="Gonzalez J."/>
            <person name="Henrissat B."/>
            <person name="Kuo A."/>
            <person name="Liang C."/>
            <person name="Lipzen A."/>
            <person name="Lutzoni F."/>
            <person name="Magnuson J."/>
            <person name="Mondo S."/>
            <person name="Nolan M."/>
            <person name="Ohm R."/>
            <person name="Pangilinan J."/>
            <person name="Park H.-J."/>
            <person name="Ramirez L."/>
            <person name="Alfaro M."/>
            <person name="Sun H."/>
            <person name="Tritt A."/>
            <person name="Yoshinaga Y."/>
            <person name="Zwiers L.-H."/>
            <person name="Turgeon B."/>
            <person name="Goodwin S."/>
            <person name="Spatafora J."/>
            <person name="Crous P."/>
            <person name="Grigoriev I."/>
        </authorList>
    </citation>
    <scope>NUCLEOTIDE SEQUENCE</scope>
    <source>
        <strain evidence="2">CBS 116005</strain>
    </source>
</reference>
<dbReference type="Proteomes" id="UP000799436">
    <property type="component" value="Unassembled WGS sequence"/>
</dbReference>
<proteinExistence type="predicted"/>
<dbReference type="Pfam" id="PF09347">
    <property type="entry name" value="DUF1989"/>
    <property type="match status" value="1"/>
</dbReference>
<evidence type="ECO:0000313" key="2">
    <source>
        <dbReference type="EMBL" id="KAF2768557.1"/>
    </source>
</evidence>
<name>A0A6G1L6Q4_9PEZI</name>
<gene>
    <name evidence="2" type="ORF">EJ03DRAFT_363869</name>
</gene>
<evidence type="ECO:0000313" key="3">
    <source>
        <dbReference type="Proteomes" id="UP000799436"/>
    </source>
</evidence>
<evidence type="ECO:0000259" key="1">
    <source>
        <dbReference type="Pfam" id="PF09347"/>
    </source>
</evidence>
<dbReference type="AlphaFoldDB" id="A0A6G1L6Q4"/>
<protein>
    <recommendedName>
        <fullName evidence="1">DUF1989 domain-containing protein</fullName>
    </recommendedName>
</protein>